<feature type="region of interest" description="Disordered" evidence="1">
    <location>
        <begin position="177"/>
        <end position="238"/>
    </location>
</feature>
<organism evidence="2 3">
    <name type="scientific">Coccomyxa subellipsoidea</name>
    <dbReference type="NCBI Taxonomy" id="248742"/>
    <lineage>
        <taxon>Eukaryota</taxon>
        <taxon>Viridiplantae</taxon>
        <taxon>Chlorophyta</taxon>
        <taxon>core chlorophytes</taxon>
        <taxon>Trebouxiophyceae</taxon>
        <taxon>Trebouxiophyceae incertae sedis</taxon>
        <taxon>Coccomyxaceae</taxon>
        <taxon>Coccomyxa</taxon>
    </lineage>
</organism>
<keyword evidence="3" id="KW-1185">Reference proteome</keyword>
<feature type="region of interest" description="Disordered" evidence="1">
    <location>
        <begin position="367"/>
        <end position="417"/>
    </location>
</feature>
<sequence length="431" mass="44153">MASTQMQSASTAAFTAGRRNGAIRIAPRKNRTQHTIVSALPKQDKTSGTPANGVQKALSSGAQFAVALAAAQLALLPLSGAALADLPPQINENADFGPNEVSKQTIKDTSVGADNPFDQAAPGRSGGLFGGEGPGSNEPGAVDPSKVEEKGSDILDKVKSALPFQTLSVFDLAEAEAYQSPPQENQNADFGPNEVTKDSIGDISLDANNPFDTAAPGRSGQTFGENGPGSGDTGAVNESEVKDKALKASSLFDKVKSALPFGSLPVFELAEAEAYQSPPQENQNADFGPNEVTKDSIGDISLDANNPFDTAAPGRSGQTFGESGPGSGDTGAVDASQVKDKALKASSLFDKIKALLPFGSLPVYDVSVAPDDKNLGPNEVGKSDLAKLPGADNKFDTATPGRAGEGTESLKKGAPKAASEVIKDALQKIGN</sequence>
<dbReference type="EMBL" id="JALJOT010000002">
    <property type="protein sequence ID" value="KAK9917347.1"/>
    <property type="molecule type" value="Genomic_DNA"/>
</dbReference>
<feature type="region of interest" description="Disordered" evidence="1">
    <location>
        <begin position="272"/>
        <end position="334"/>
    </location>
</feature>
<evidence type="ECO:0000313" key="2">
    <source>
        <dbReference type="EMBL" id="KAK9917347.1"/>
    </source>
</evidence>
<feature type="compositionally biased region" description="Gly residues" evidence="1">
    <location>
        <begin position="124"/>
        <end position="134"/>
    </location>
</feature>
<feature type="compositionally biased region" description="Low complexity" evidence="1">
    <location>
        <begin position="1"/>
        <end position="16"/>
    </location>
</feature>
<gene>
    <name evidence="2" type="ORF">WJX75_003409</name>
</gene>
<evidence type="ECO:0000313" key="3">
    <source>
        <dbReference type="Proteomes" id="UP001491310"/>
    </source>
</evidence>
<evidence type="ECO:0000256" key="1">
    <source>
        <dbReference type="SAM" id="MobiDB-lite"/>
    </source>
</evidence>
<reference evidence="2 3" key="1">
    <citation type="journal article" date="2024" name="Nat. Commun.">
        <title>Phylogenomics reveals the evolutionary origins of lichenization in chlorophyte algae.</title>
        <authorList>
            <person name="Puginier C."/>
            <person name="Libourel C."/>
            <person name="Otte J."/>
            <person name="Skaloud P."/>
            <person name="Haon M."/>
            <person name="Grisel S."/>
            <person name="Petersen M."/>
            <person name="Berrin J.G."/>
            <person name="Delaux P.M."/>
            <person name="Dal Grande F."/>
            <person name="Keller J."/>
        </authorList>
    </citation>
    <scope>NUCLEOTIDE SEQUENCE [LARGE SCALE GENOMIC DNA]</scope>
    <source>
        <strain evidence="2 3">SAG 216-7</strain>
    </source>
</reference>
<dbReference type="Proteomes" id="UP001491310">
    <property type="component" value="Unassembled WGS sequence"/>
</dbReference>
<accession>A0ABR2YZM6</accession>
<feature type="region of interest" description="Disordered" evidence="1">
    <location>
        <begin position="1"/>
        <end position="54"/>
    </location>
</feature>
<feature type="region of interest" description="Disordered" evidence="1">
    <location>
        <begin position="109"/>
        <end position="152"/>
    </location>
</feature>
<proteinExistence type="predicted"/>
<name>A0ABR2YZM6_9CHLO</name>
<comment type="caution">
    <text evidence="2">The sequence shown here is derived from an EMBL/GenBank/DDBJ whole genome shotgun (WGS) entry which is preliminary data.</text>
</comment>
<protein>
    <submittedName>
        <fullName evidence="2">Uncharacterized protein</fullName>
    </submittedName>
</protein>